<accession>A0A1C7MF82</accession>
<dbReference type="STRING" id="5627.A0A1C7MF82"/>
<reference evidence="1 2" key="1">
    <citation type="submission" date="2016-03" db="EMBL/GenBank/DDBJ databases">
        <title>Whole genome sequencing of Grifola frondosa 9006-11.</title>
        <authorList>
            <person name="Min B."/>
            <person name="Park H."/>
            <person name="Kim J.-G."/>
            <person name="Cho H."/>
            <person name="Oh Y.-L."/>
            <person name="Kong W.-S."/>
            <person name="Choi I.-G."/>
        </authorList>
    </citation>
    <scope>NUCLEOTIDE SEQUENCE [LARGE SCALE GENOMIC DNA]</scope>
    <source>
        <strain evidence="1 2">9006-11</strain>
    </source>
</reference>
<keyword evidence="2" id="KW-1185">Reference proteome</keyword>
<dbReference type="AlphaFoldDB" id="A0A1C7MF82"/>
<sequence length="191" mass="21332">MAFSDKGKQPYSVDYEDWENLKELFASAAEKYDADDIREALPLLRAVIRECHRFLTIHPDPSVVFAEAHHYRQSRSPDAMTPSDERLYRDWGADGDAPMRAPRRRRSIAKCAELPTAFHAIFGITLFLMGNLVAQDASVAIPGEPDSPSTYWLAALDVFETGENLPSRTDGGSSGNEGAEDWRMAIVWAGR</sequence>
<evidence type="ECO:0000313" key="1">
    <source>
        <dbReference type="EMBL" id="OBZ73684.1"/>
    </source>
</evidence>
<dbReference type="EMBL" id="LUGG01000006">
    <property type="protein sequence ID" value="OBZ73684.1"/>
    <property type="molecule type" value="Genomic_DNA"/>
</dbReference>
<gene>
    <name evidence="1" type="ORF">A0H81_06487</name>
</gene>
<organism evidence="1 2">
    <name type="scientific">Grifola frondosa</name>
    <name type="common">Maitake</name>
    <name type="synonym">Polyporus frondosus</name>
    <dbReference type="NCBI Taxonomy" id="5627"/>
    <lineage>
        <taxon>Eukaryota</taxon>
        <taxon>Fungi</taxon>
        <taxon>Dikarya</taxon>
        <taxon>Basidiomycota</taxon>
        <taxon>Agaricomycotina</taxon>
        <taxon>Agaricomycetes</taxon>
        <taxon>Polyporales</taxon>
        <taxon>Grifolaceae</taxon>
        <taxon>Grifola</taxon>
    </lineage>
</organism>
<protein>
    <submittedName>
        <fullName evidence="1">Uncharacterized protein</fullName>
    </submittedName>
</protein>
<comment type="caution">
    <text evidence="1">The sequence shown here is derived from an EMBL/GenBank/DDBJ whole genome shotgun (WGS) entry which is preliminary data.</text>
</comment>
<proteinExistence type="predicted"/>
<name>A0A1C7MF82_GRIFR</name>
<dbReference type="OrthoDB" id="3204217at2759"/>
<evidence type="ECO:0000313" key="2">
    <source>
        <dbReference type="Proteomes" id="UP000092993"/>
    </source>
</evidence>
<dbReference type="Proteomes" id="UP000092993">
    <property type="component" value="Unassembled WGS sequence"/>
</dbReference>